<proteinExistence type="predicted"/>
<dbReference type="InterPro" id="IPR011990">
    <property type="entry name" value="TPR-like_helical_dom_sf"/>
</dbReference>
<dbReference type="PROSITE" id="PS50005">
    <property type="entry name" value="TPR"/>
    <property type="match status" value="1"/>
</dbReference>
<evidence type="ECO:0000256" key="1">
    <source>
        <dbReference type="PROSITE-ProRule" id="PRU00339"/>
    </source>
</evidence>
<protein>
    <submittedName>
        <fullName evidence="3">Tetratricopeptide repeat protein</fullName>
    </submittedName>
</protein>
<organism evidence="3 4">
    <name type="scientific">Panacibacter ginsenosidivorans</name>
    <dbReference type="NCBI Taxonomy" id="1813871"/>
    <lineage>
        <taxon>Bacteria</taxon>
        <taxon>Pseudomonadati</taxon>
        <taxon>Bacteroidota</taxon>
        <taxon>Chitinophagia</taxon>
        <taxon>Chitinophagales</taxon>
        <taxon>Chitinophagaceae</taxon>
        <taxon>Panacibacter</taxon>
    </lineage>
</organism>
<evidence type="ECO:0000313" key="4">
    <source>
        <dbReference type="Proteomes" id="UP000321533"/>
    </source>
</evidence>
<keyword evidence="2" id="KW-0732">Signal</keyword>
<feature type="signal peptide" evidence="2">
    <location>
        <begin position="1"/>
        <end position="18"/>
    </location>
</feature>
<dbReference type="KEGG" id="pgin:FRZ67_18335"/>
<dbReference type="Gene3D" id="1.25.40.10">
    <property type="entry name" value="Tetratricopeptide repeat domain"/>
    <property type="match status" value="1"/>
</dbReference>
<sequence length="243" mass="28282">MKYIFLLPLILFCNSLNAQDTSLQPIKAALCNCFEKNKSRKPLNLNKPLGDCIDKAFGDNVQIVVDKAIKKFGKDAKANFEHFALDISAEVMVETVSTCDVYYKYMDSSRFYQVSKNKDSLRKMINYRTYKMDRSLSANFYYFRAEVYFELGDYTHAIKDLDSSVITNPTDYRGLELKGNIMEVQKDYEKALRLYQKAYDIKHAVHLEDLKEYPDEYADGEELSLLIEIAVTKRKMKEQKQNP</sequence>
<keyword evidence="1" id="KW-0802">TPR repeat</keyword>
<name>A0A5B8VDT9_9BACT</name>
<dbReference type="Proteomes" id="UP000321533">
    <property type="component" value="Chromosome"/>
</dbReference>
<dbReference type="AlphaFoldDB" id="A0A5B8VDT9"/>
<dbReference type="EMBL" id="CP042435">
    <property type="protein sequence ID" value="QEC69173.1"/>
    <property type="molecule type" value="Genomic_DNA"/>
</dbReference>
<evidence type="ECO:0000313" key="3">
    <source>
        <dbReference type="EMBL" id="QEC69173.1"/>
    </source>
</evidence>
<accession>A0A5B8VDT9</accession>
<dbReference type="RefSeq" id="WP_147191956.1">
    <property type="nucleotide sequence ID" value="NZ_CP042435.1"/>
</dbReference>
<keyword evidence="4" id="KW-1185">Reference proteome</keyword>
<gene>
    <name evidence="3" type="ORF">FRZ67_18335</name>
</gene>
<dbReference type="SMART" id="SM00028">
    <property type="entry name" value="TPR"/>
    <property type="match status" value="2"/>
</dbReference>
<feature type="repeat" description="TPR" evidence="1">
    <location>
        <begin position="138"/>
        <end position="171"/>
    </location>
</feature>
<dbReference type="SUPFAM" id="SSF48452">
    <property type="entry name" value="TPR-like"/>
    <property type="match status" value="1"/>
</dbReference>
<feature type="chain" id="PRO_5022888707" evidence="2">
    <location>
        <begin position="19"/>
        <end position="243"/>
    </location>
</feature>
<reference evidence="3 4" key="1">
    <citation type="journal article" date="2016" name="Int. J. Syst. Evol. Microbiol.">
        <title>Panacibacter ginsenosidivorans gen. nov., sp. nov., with ginsenoside converting activity isolated from soil of a ginseng field.</title>
        <authorList>
            <person name="Siddiqi M.Z."/>
            <person name="Muhammad Shafi S."/>
            <person name="Choi K.D."/>
            <person name="Im W.T."/>
        </authorList>
    </citation>
    <scope>NUCLEOTIDE SEQUENCE [LARGE SCALE GENOMIC DNA]</scope>
    <source>
        <strain evidence="3 4">Gsoil1550</strain>
    </source>
</reference>
<dbReference type="OrthoDB" id="1159834at2"/>
<dbReference type="InterPro" id="IPR019734">
    <property type="entry name" value="TPR_rpt"/>
</dbReference>
<evidence type="ECO:0000256" key="2">
    <source>
        <dbReference type="SAM" id="SignalP"/>
    </source>
</evidence>